<feature type="region of interest" description="Disordered" evidence="1">
    <location>
        <begin position="74"/>
        <end position="105"/>
    </location>
</feature>
<dbReference type="Proteomes" id="UP001346149">
    <property type="component" value="Unassembled WGS sequence"/>
</dbReference>
<sequence length="262" mass="29091">MYHFEKIHTSLMDEYFLSDDPPNAVLDNLVGELASDLLMSLHIAYGDELENTSDGEEKELSDCGGCKIASHQKHLSRYESFPPPGKPTSPLSSDKDDEESESESQELFLNEHALLKLVSAMKGSREKQGATLRKLRVTWAPDVYDPIPTSVSHAPRRSTRQHKASRKDKRHGKKGHKGKDSPRGSSSSDGKDKRKKKRKHLSAQAPMSSNTCYKSMDTGNGIVNLKPDQVEKYGMGILDTSCGDSFLKMSMVKAHYPLAEAL</sequence>
<dbReference type="PANTHER" id="PTHR34952">
    <property type="entry name" value="OS05G0113500 PROTEIN"/>
    <property type="match status" value="1"/>
</dbReference>
<feature type="compositionally biased region" description="Basic residues" evidence="1">
    <location>
        <begin position="154"/>
        <end position="177"/>
    </location>
</feature>
<reference evidence="2 3" key="1">
    <citation type="journal article" date="2023" name="Hortic Res">
        <title>Pangenome of water caltrop reveals structural variations and asymmetric subgenome divergence after allopolyploidization.</title>
        <authorList>
            <person name="Zhang X."/>
            <person name="Chen Y."/>
            <person name="Wang L."/>
            <person name="Yuan Y."/>
            <person name="Fang M."/>
            <person name="Shi L."/>
            <person name="Lu R."/>
            <person name="Comes H.P."/>
            <person name="Ma Y."/>
            <person name="Chen Y."/>
            <person name="Huang G."/>
            <person name="Zhou Y."/>
            <person name="Zheng Z."/>
            <person name="Qiu Y."/>
        </authorList>
    </citation>
    <scope>NUCLEOTIDE SEQUENCE [LARGE SCALE GENOMIC DNA]</scope>
    <source>
        <strain evidence="2">F231</strain>
    </source>
</reference>
<accession>A0AAN7MMN8</accession>
<keyword evidence="3" id="KW-1185">Reference proteome</keyword>
<evidence type="ECO:0000313" key="3">
    <source>
        <dbReference type="Proteomes" id="UP001346149"/>
    </source>
</evidence>
<gene>
    <name evidence="2" type="ORF">SAY86_030197</name>
</gene>
<name>A0AAN7MMN8_TRANT</name>
<comment type="caution">
    <text evidence="2">The sequence shown here is derived from an EMBL/GenBank/DDBJ whole genome shotgun (WGS) entry which is preliminary data.</text>
</comment>
<dbReference type="PANTHER" id="PTHR34952:SF2">
    <property type="entry name" value="OS05G0113500 PROTEIN"/>
    <property type="match status" value="1"/>
</dbReference>
<organism evidence="2 3">
    <name type="scientific">Trapa natans</name>
    <name type="common">Water chestnut</name>
    <dbReference type="NCBI Taxonomy" id="22666"/>
    <lineage>
        <taxon>Eukaryota</taxon>
        <taxon>Viridiplantae</taxon>
        <taxon>Streptophyta</taxon>
        <taxon>Embryophyta</taxon>
        <taxon>Tracheophyta</taxon>
        <taxon>Spermatophyta</taxon>
        <taxon>Magnoliopsida</taxon>
        <taxon>eudicotyledons</taxon>
        <taxon>Gunneridae</taxon>
        <taxon>Pentapetalae</taxon>
        <taxon>rosids</taxon>
        <taxon>malvids</taxon>
        <taxon>Myrtales</taxon>
        <taxon>Lythraceae</taxon>
        <taxon>Trapa</taxon>
    </lineage>
</organism>
<proteinExistence type="predicted"/>
<evidence type="ECO:0000313" key="2">
    <source>
        <dbReference type="EMBL" id="KAK4797871.1"/>
    </source>
</evidence>
<evidence type="ECO:0000256" key="1">
    <source>
        <dbReference type="SAM" id="MobiDB-lite"/>
    </source>
</evidence>
<feature type="compositionally biased region" description="Acidic residues" evidence="1">
    <location>
        <begin position="95"/>
        <end position="104"/>
    </location>
</feature>
<feature type="region of interest" description="Disordered" evidence="1">
    <location>
        <begin position="143"/>
        <end position="213"/>
    </location>
</feature>
<protein>
    <submittedName>
        <fullName evidence="2">Uncharacterized protein</fullName>
    </submittedName>
</protein>
<dbReference type="AlphaFoldDB" id="A0AAN7MMN8"/>
<dbReference type="EMBL" id="JAXQNO010000005">
    <property type="protein sequence ID" value="KAK4797871.1"/>
    <property type="molecule type" value="Genomic_DNA"/>
</dbReference>